<reference evidence="2 3" key="1">
    <citation type="journal article" date="2020" name="IScience">
        <title>Genome Sequencing of the Endangered Kingdonia uniflora (Circaeasteraceae, Ranunculales) Reveals Potential Mechanisms of Evolutionary Specialization.</title>
        <authorList>
            <person name="Sun Y."/>
            <person name="Deng T."/>
            <person name="Zhang A."/>
            <person name="Moore M.J."/>
            <person name="Landis J.B."/>
            <person name="Lin N."/>
            <person name="Zhang H."/>
            <person name="Zhang X."/>
            <person name="Huang J."/>
            <person name="Zhang X."/>
            <person name="Sun H."/>
            <person name="Wang H."/>
        </authorList>
    </citation>
    <scope>NUCLEOTIDE SEQUENCE [LARGE SCALE GENOMIC DNA]</scope>
    <source>
        <strain evidence="2">TB1705</strain>
        <tissue evidence="2">Leaf</tissue>
    </source>
</reference>
<dbReference type="PANTHER" id="PTHR36766:SF64">
    <property type="entry name" value="OS12G0206100 PROTEIN"/>
    <property type="match status" value="1"/>
</dbReference>
<evidence type="ECO:0000313" key="3">
    <source>
        <dbReference type="Proteomes" id="UP000541444"/>
    </source>
</evidence>
<gene>
    <name evidence="2" type="ORF">GIB67_004768</name>
</gene>
<dbReference type="Pfam" id="PF00931">
    <property type="entry name" value="NB-ARC"/>
    <property type="match status" value="1"/>
</dbReference>
<dbReference type="AlphaFoldDB" id="A0A7J7NQJ8"/>
<sequence>MGNEKGDAYTKIDLDAIGIPHGADHMGCKIILTTLSMDVCRDMKTNQEFKLNVLNEEEAWLMYSQNISNVIDSVGARVLAREVAKELGGLPLAIKTLATFMRRKTRIELWMNALCELQKPAPV</sequence>
<keyword evidence="3" id="KW-1185">Reference proteome</keyword>
<dbReference type="OrthoDB" id="664960at2759"/>
<dbReference type="InterPro" id="IPR027417">
    <property type="entry name" value="P-loop_NTPase"/>
</dbReference>
<proteinExistence type="predicted"/>
<organism evidence="2 3">
    <name type="scientific">Kingdonia uniflora</name>
    <dbReference type="NCBI Taxonomy" id="39325"/>
    <lineage>
        <taxon>Eukaryota</taxon>
        <taxon>Viridiplantae</taxon>
        <taxon>Streptophyta</taxon>
        <taxon>Embryophyta</taxon>
        <taxon>Tracheophyta</taxon>
        <taxon>Spermatophyta</taxon>
        <taxon>Magnoliopsida</taxon>
        <taxon>Ranunculales</taxon>
        <taxon>Circaeasteraceae</taxon>
        <taxon>Kingdonia</taxon>
    </lineage>
</organism>
<dbReference type="InterPro" id="IPR042197">
    <property type="entry name" value="Apaf_helical"/>
</dbReference>
<feature type="domain" description="NB-ARC" evidence="1">
    <location>
        <begin position="7"/>
        <end position="66"/>
    </location>
</feature>
<dbReference type="Proteomes" id="UP000541444">
    <property type="component" value="Unassembled WGS sequence"/>
</dbReference>
<dbReference type="SUPFAM" id="SSF52540">
    <property type="entry name" value="P-loop containing nucleoside triphosphate hydrolases"/>
    <property type="match status" value="1"/>
</dbReference>
<accession>A0A7J7NQJ8</accession>
<dbReference type="GO" id="GO:0043531">
    <property type="term" value="F:ADP binding"/>
    <property type="evidence" value="ECO:0007669"/>
    <property type="project" value="InterPro"/>
</dbReference>
<comment type="caution">
    <text evidence="2">The sequence shown here is derived from an EMBL/GenBank/DDBJ whole genome shotgun (WGS) entry which is preliminary data.</text>
</comment>
<name>A0A7J7NQJ8_9MAGN</name>
<evidence type="ECO:0000259" key="1">
    <source>
        <dbReference type="Pfam" id="PF00931"/>
    </source>
</evidence>
<protein>
    <recommendedName>
        <fullName evidence="1">NB-ARC domain-containing protein</fullName>
    </recommendedName>
</protein>
<dbReference type="InterPro" id="IPR002182">
    <property type="entry name" value="NB-ARC"/>
</dbReference>
<dbReference type="Gene3D" id="1.10.8.430">
    <property type="entry name" value="Helical domain of apoptotic protease-activating factors"/>
    <property type="match status" value="1"/>
</dbReference>
<dbReference type="EMBL" id="JACGCM010000658">
    <property type="protein sequence ID" value="KAF6169487.1"/>
    <property type="molecule type" value="Genomic_DNA"/>
</dbReference>
<evidence type="ECO:0000313" key="2">
    <source>
        <dbReference type="EMBL" id="KAF6169487.1"/>
    </source>
</evidence>
<dbReference type="PANTHER" id="PTHR36766">
    <property type="entry name" value="PLANT BROAD-SPECTRUM MILDEW RESISTANCE PROTEIN RPW8"/>
    <property type="match status" value="1"/>
</dbReference>